<dbReference type="Pfam" id="PF13376">
    <property type="entry name" value="OmdA"/>
    <property type="match status" value="1"/>
</dbReference>
<dbReference type="RefSeq" id="WP_076422488.1">
    <property type="nucleotide sequence ID" value="NZ_FTNM01000004.1"/>
</dbReference>
<reference evidence="2" key="1">
    <citation type="submission" date="2017-01" db="EMBL/GenBank/DDBJ databases">
        <authorList>
            <person name="Varghese N."/>
            <person name="Submissions S."/>
        </authorList>
    </citation>
    <scope>NUCLEOTIDE SEQUENCE [LARGE SCALE GENOMIC DNA]</scope>
    <source>
        <strain evidence="2">DM9</strain>
    </source>
</reference>
<proteinExistence type="predicted"/>
<dbReference type="EMBL" id="FTNM01000004">
    <property type="protein sequence ID" value="SIR20776.1"/>
    <property type="molecule type" value="Genomic_DNA"/>
</dbReference>
<evidence type="ECO:0000313" key="1">
    <source>
        <dbReference type="EMBL" id="SIR20776.1"/>
    </source>
</evidence>
<dbReference type="OrthoDB" id="9796999at2"/>
<gene>
    <name evidence="1" type="ORF">SAMN05421545_2691</name>
</gene>
<sequence>MNPTFFSHFSEFRKWLEEHHSTHSELVVGFYKVDSGKPSMTWSQSVDQALCFGWIDGVRKSIDSTSYLIRFTPRKSSSIWSAVNIRKVAELTGQGLMHEAGLVSFNNRTESKSKIYAYEKAEVTLSPEFVQMFEANEKAWSYFLSLATSYRKASINWVMSAKQHVTQTKRIKALIADSEAGTNQWKDNKYQKKSN</sequence>
<organism evidence="1 2">
    <name type="scientific">Pontibacter lucknowensis</name>
    <dbReference type="NCBI Taxonomy" id="1077936"/>
    <lineage>
        <taxon>Bacteria</taxon>
        <taxon>Pseudomonadati</taxon>
        <taxon>Bacteroidota</taxon>
        <taxon>Cytophagia</taxon>
        <taxon>Cytophagales</taxon>
        <taxon>Hymenobacteraceae</taxon>
        <taxon>Pontibacter</taxon>
    </lineage>
</organism>
<accession>A0A1N6Z1T3</accession>
<name>A0A1N6Z1T3_9BACT</name>
<evidence type="ECO:0000313" key="2">
    <source>
        <dbReference type="Proteomes" id="UP000185924"/>
    </source>
</evidence>
<dbReference type="STRING" id="1077936.SAMN05421545_2691"/>
<dbReference type="Proteomes" id="UP000185924">
    <property type="component" value="Unassembled WGS sequence"/>
</dbReference>
<dbReference type="AlphaFoldDB" id="A0A1N6Z1T3"/>
<keyword evidence="2" id="KW-1185">Reference proteome</keyword>
<protein>
    <submittedName>
        <fullName evidence="1">Uncharacterized conserved protein YdeI, YjbR/CyaY-like superfamily, DUF1801 family</fullName>
    </submittedName>
</protein>